<organism evidence="1">
    <name type="scientific">termite gut metagenome</name>
    <dbReference type="NCBI Taxonomy" id="433724"/>
    <lineage>
        <taxon>unclassified sequences</taxon>
        <taxon>metagenomes</taxon>
        <taxon>organismal metagenomes</taxon>
    </lineage>
</organism>
<dbReference type="EMBL" id="SNRY01003100">
    <property type="protein sequence ID" value="KAA6322224.1"/>
    <property type="molecule type" value="Genomic_DNA"/>
</dbReference>
<gene>
    <name evidence="1" type="ORF">EZS27_028214</name>
</gene>
<feature type="non-terminal residue" evidence="1">
    <location>
        <position position="1"/>
    </location>
</feature>
<reference evidence="1" key="1">
    <citation type="submission" date="2019-03" db="EMBL/GenBank/DDBJ databases">
        <title>Single cell metagenomics reveals metabolic interactions within the superorganism composed of flagellate Streblomastix strix and complex community of Bacteroidetes bacteria on its surface.</title>
        <authorList>
            <person name="Treitli S.C."/>
            <person name="Kolisko M."/>
            <person name="Husnik F."/>
            <person name="Keeling P."/>
            <person name="Hampl V."/>
        </authorList>
    </citation>
    <scope>NUCLEOTIDE SEQUENCE</scope>
    <source>
        <strain evidence="1">STM</strain>
    </source>
</reference>
<dbReference type="AlphaFoldDB" id="A0A5J4QML4"/>
<sequence length="32" mass="3714">KSKTPSKQILQMDQEQQELYNLVEGYGKQTNS</sequence>
<comment type="caution">
    <text evidence="1">The sequence shown here is derived from an EMBL/GenBank/DDBJ whole genome shotgun (WGS) entry which is preliminary data.</text>
</comment>
<protein>
    <submittedName>
        <fullName evidence="1">Uncharacterized protein</fullName>
    </submittedName>
</protein>
<name>A0A5J4QML4_9ZZZZ</name>
<accession>A0A5J4QML4</accession>
<evidence type="ECO:0000313" key="1">
    <source>
        <dbReference type="EMBL" id="KAA6322224.1"/>
    </source>
</evidence>
<proteinExistence type="predicted"/>